<evidence type="ECO:0000256" key="3">
    <source>
        <dbReference type="ARBA" id="ARBA00022475"/>
    </source>
</evidence>
<feature type="domain" description="EamA" evidence="13">
    <location>
        <begin position="48"/>
        <end position="119"/>
    </location>
</feature>
<keyword evidence="11 12" id="KW-0472">Membrane</keyword>
<keyword evidence="5" id="KW-0997">Cell inner membrane</keyword>
<keyword evidence="4" id="KW-0444">Lipid biosynthesis</keyword>
<evidence type="ECO:0000256" key="2">
    <source>
        <dbReference type="ARBA" id="ARBA00007362"/>
    </source>
</evidence>
<feature type="transmembrane region" description="Helical" evidence="12">
    <location>
        <begin position="78"/>
        <end position="96"/>
    </location>
</feature>
<feature type="transmembrane region" description="Helical" evidence="12">
    <location>
        <begin position="45"/>
        <end position="66"/>
    </location>
</feature>
<evidence type="ECO:0000313" key="14">
    <source>
        <dbReference type="EMBL" id="WZL70124.1"/>
    </source>
</evidence>
<keyword evidence="15" id="KW-1185">Reference proteome</keyword>
<dbReference type="InterPro" id="IPR000620">
    <property type="entry name" value="EamA_dom"/>
</dbReference>
<keyword evidence="3" id="KW-1003">Cell membrane</keyword>
<evidence type="ECO:0000256" key="11">
    <source>
        <dbReference type="ARBA" id="ARBA00023136"/>
    </source>
</evidence>
<keyword evidence="9 12" id="KW-1133">Transmembrane helix</keyword>
<accession>A0ABZ2Y485</accession>
<dbReference type="InterPro" id="IPR037185">
    <property type="entry name" value="EmrE-like"/>
</dbReference>
<evidence type="ECO:0000256" key="4">
    <source>
        <dbReference type="ARBA" id="ARBA00022516"/>
    </source>
</evidence>
<dbReference type="EMBL" id="CP121687">
    <property type="protein sequence ID" value="WZL70124.1"/>
    <property type="molecule type" value="Genomic_DNA"/>
</dbReference>
<evidence type="ECO:0000256" key="7">
    <source>
        <dbReference type="ARBA" id="ARBA00022692"/>
    </source>
</evidence>
<proteinExistence type="inferred from homology"/>
<feature type="transmembrane region" description="Helical" evidence="12">
    <location>
        <begin position="102"/>
        <end position="119"/>
    </location>
</feature>
<evidence type="ECO:0000256" key="10">
    <source>
        <dbReference type="ARBA" id="ARBA00023098"/>
    </source>
</evidence>
<evidence type="ECO:0000256" key="8">
    <source>
        <dbReference type="ARBA" id="ARBA00022985"/>
    </source>
</evidence>
<evidence type="ECO:0000313" key="15">
    <source>
        <dbReference type="Proteomes" id="UP001486565"/>
    </source>
</evidence>
<evidence type="ECO:0000256" key="12">
    <source>
        <dbReference type="SAM" id="Phobius"/>
    </source>
</evidence>
<sequence>MKNISIALLSVFLGAIGQVILKVGANKLGELSLSLNTLYKDMINIIKVPQIILGIILFTMSFLLWIKVLTKNELSNSYPLVSLSYILIMIMSVFLFKEEITLRKILGTGLIVLGVWVIYV</sequence>
<evidence type="ECO:0000256" key="9">
    <source>
        <dbReference type="ARBA" id="ARBA00022989"/>
    </source>
</evidence>
<protein>
    <submittedName>
        <fullName evidence="14">EamA family transporter</fullName>
    </submittedName>
</protein>
<evidence type="ECO:0000256" key="1">
    <source>
        <dbReference type="ARBA" id="ARBA00004651"/>
    </source>
</evidence>
<reference evidence="14 15" key="1">
    <citation type="submission" date="2023-03" db="EMBL/GenBank/DDBJ databases">
        <title>Novel Species.</title>
        <authorList>
            <person name="Ma S."/>
        </authorList>
    </citation>
    <scope>NUCLEOTIDE SEQUENCE [LARGE SCALE GENOMIC DNA]</scope>
    <source>
        <strain evidence="14 15">LIND6LT2</strain>
    </source>
</reference>
<evidence type="ECO:0000259" key="13">
    <source>
        <dbReference type="Pfam" id="PF00892"/>
    </source>
</evidence>
<keyword evidence="6" id="KW-0441">Lipid A biosynthesis</keyword>
<dbReference type="Pfam" id="PF00892">
    <property type="entry name" value="EamA"/>
    <property type="match status" value="1"/>
</dbReference>
<dbReference type="Gene3D" id="1.10.3730.20">
    <property type="match status" value="1"/>
</dbReference>
<name>A0ABZ2Y485_9FIRM</name>
<keyword evidence="8" id="KW-0448">Lipopolysaccharide biosynthesis</keyword>
<dbReference type="SUPFAM" id="SSF103481">
    <property type="entry name" value="Multidrug resistance efflux transporter EmrE"/>
    <property type="match status" value="1"/>
</dbReference>
<comment type="similarity">
    <text evidence="2">Belongs to the EamA transporter family.</text>
</comment>
<dbReference type="Proteomes" id="UP001486565">
    <property type="component" value="Chromosome"/>
</dbReference>
<dbReference type="InterPro" id="IPR000390">
    <property type="entry name" value="Small_drug/metabolite_transptr"/>
</dbReference>
<keyword evidence="7 12" id="KW-0812">Transmembrane</keyword>
<evidence type="ECO:0000256" key="5">
    <source>
        <dbReference type="ARBA" id="ARBA00022519"/>
    </source>
</evidence>
<dbReference type="PANTHER" id="PTHR30561:SF9">
    <property type="entry name" value="4-AMINO-4-DEOXY-L-ARABINOSE-PHOSPHOUNDECAPRENOL FLIPPASE SUBUNIT ARNF-RELATED"/>
    <property type="match status" value="1"/>
</dbReference>
<dbReference type="PANTHER" id="PTHR30561">
    <property type="entry name" value="SMR FAMILY PROTON-DEPENDENT DRUG EFFLUX TRANSPORTER SUGE"/>
    <property type="match status" value="1"/>
</dbReference>
<keyword evidence="10" id="KW-0443">Lipid metabolism</keyword>
<evidence type="ECO:0000256" key="6">
    <source>
        <dbReference type="ARBA" id="ARBA00022556"/>
    </source>
</evidence>
<comment type="subcellular location">
    <subcellularLocation>
        <location evidence="1">Cell membrane</location>
        <topology evidence="1">Multi-pass membrane protein</topology>
    </subcellularLocation>
</comment>
<dbReference type="RefSeq" id="WP_341877087.1">
    <property type="nucleotide sequence ID" value="NZ_CP121687.1"/>
</dbReference>
<organism evidence="14 15">
    <name type="scientific">Defluviitalea saccharophila</name>
    <dbReference type="NCBI Taxonomy" id="879970"/>
    <lineage>
        <taxon>Bacteria</taxon>
        <taxon>Bacillati</taxon>
        <taxon>Bacillota</taxon>
        <taxon>Clostridia</taxon>
        <taxon>Lachnospirales</taxon>
        <taxon>Defluviitaleaceae</taxon>
        <taxon>Defluviitalea</taxon>
    </lineage>
</organism>
<gene>
    <name evidence="14" type="ORF">QBE51_00940</name>
</gene>